<dbReference type="Gene3D" id="3.30.70.20">
    <property type="match status" value="1"/>
</dbReference>
<dbReference type="InterPro" id="IPR028261">
    <property type="entry name" value="DPD_II"/>
</dbReference>
<dbReference type="Pfam" id="PF02492">
    <property type="entry name" value="cobW"/>
    <property type="match status" value="1"/>
</dbReference>
<dbReference type="PROSITE" id="PS51379">
    <property type="entry name" value="4FE4S_FER_2"/>
    <property type="match status" value="1"/>
</dbReference>
<dbReference type="PRINTS" id="PR00419">
    <property type="entry name" value="ADXRDTASE"/>
</dbReference>
<dbReference type="InterPro" id="IPR017896">
    <property type="entry name" value="4Fe4S_Fe-S-bd"/>
</dbReference>
<dbReference type="SUPFAM" id="SSF46548">
    <property type="entry name" value="alpha-helical ferredoxin"/>
    <property type="match status" value="1"/>
</dbReference>
<dbReference type="GO" id="GO:0003924">
    <property type="term" value="F:GTPase activity"/>
    <property type="evidence" value="ECO:0007669"/>
    <property type="project" value="InterPro"/>
</dbReference>
<feature type="domain" description="4Fe-4S ferredoxin-type" evidence="4">
    <location>
        <begin position="889"/>
        <end position="918"/>
    </location>
</feature>
<reference evidence="6 7" key="1">
    <citation type="journal article" date="2017" name="Genome Med.">
        <title>A novel Ruminococcus gnavus clade enriched in inflammatory bowel disease patients.</title>
        <authorList>
            <person name="Hall A.B."/>
            <person name="Yassour M."/>
            <person name="Sauk J."/>
            <person name="Garner A."/>
            <person name="Jiang X."/>
            <person name="Arthur T."/>
            <person name="Lagoudas G.K."/>
            <person name="Vatanen T."/>
            <person name="Fornelos N."/>
            <person name="Wilson R."/>
            <person name="Bertha M."/>
            <person name="Cohen M."/>
            <person name="Garber J."/>
            <person name="Khalili H."/>
            <person name="Gevers D."/>
            <person name="Ananthakrishnan A.N."/>
            <person name="Kugathasan S."/>
            <person name="Lander E.S."/>
            <person name="Blainey P."/>
            <person name="Vlamakis H."/>
            <person name="Xavier R.J."/>
            <person name="Huttenhower C."/>
        </authorList>
    </citation>
    <scope>NUCLEOTIDE SEQUENCE [LARGE SCALE GENOMIC DNA]</scope>
    <source>
        <strain evidence="6 7">RJX1125</strain>
    </source>
</reference>
<evidence type="ECO:0000313" key="7">
    <source>
        <dbReference type="Proteomes" id="UP000235093"/>
    </source>
</evidence>
<dbReference type="SUPFAM" id="SSF54862">
    <property type="entry name" value="4Fe-4S ferredoxins"/>
    <property type="match status" value="1"/>
</dbReference>
<name>A0A2N5PDV5_MEDGN</name>
<dbReference type="InterPro" id="IPR004392">
    <property type="entry name" value="Hyd_mat_HypB"/>
</dbReference>
<dbReference type="EMBL" id="NIHT01000018">
    <property type="protein sequence ID" value="PLT73330.1"/>
    <property type="molecule type" value="Genomic_DNA"/>
</dbReference>
<dbReference type="GO" id="GO:0016151">
    <property type="term" value="F:nickel cation binding"/>
    <property type="evidence" value="ECO:0007669"/>
    <property type="project" value="InterPro"/>
</dbReference>
<dbReference type="Proteomes" id="UP000235093">
    <property type="component" value="Unassembled WGS sequence"/>
</dbReference>
<accession>A0A2N5PDV5</accession>
<dbReference type="PROSITE" id="PS00198">
    <property type="entry name" value="4FE4S_FER_1"/>
    <property type="match status" value="1"/>
</dbReference>
<protein>
    <submittedName>
        <fullName evidence="6">Hydrogenase accessory protein HypB</fullName>
    </submittedName>
    <submittedName>
        <fullName evidence="5">Hydrogenase nickel incorporation protein HypB</fullName>
    </submittedName>
</protein>
<dbReference type="InterPro" id="IPR036188">
    <property type="entry name" value="FAD/NAD-bd_sf"/>
</dbReference>
<dbReference type="InterPro" id="IPR023753">
    <property type="entry name" value="FAD/NAD-binding_dom"/>
</dbReference>
<comment type="caution">
    <text evidence="6">The sequence shown here is derived from an EMBL/GenBank/DDBJ whole genome shotgun (WGS) entry which is preliminary data.</text>
</comment>
<dbReference type="Gene3D" id="3.40.50.300">
    <property type="entry name" value="P-loop containing nucleotide triphosphate hydrolases"/>
    <property type="match status" value="1"/>
</dbReference>
<dbReference type="EMBL" id="JAPRBD010000008">
    <property type="protein sequence ID" value="MCZ0690000.1"/>
    <property type="molecule type" value="Genomic_DNA"/>
</dbReference>
<dbReference type="Proteomes" id="UP001076974">
    <property type="component" value="Unassembled WGS sequence"/>
</dbReference>
<keyword evidence="3" id="KW-0411">Iron-sulfur</keyword>
<dbReference type="InterPro" id="IPR003495">
    <property type="entry name" value="CobW/HypB/UreG_nucleotide-bd"/>
</dbReference>
<dbReference type="Pfam" id="PF00037">
    <property type="entry name" value="Fer4"/>
    <property type="match status" value="1"/>
</dbReference>
<evidence type="ECO:0000256" key="1">
    <source>
        <dbReference type="ARBA" id="ARBA00022723"/>
    </source>
</evidence>
<dbReference type="RefSeq" id="WP_022037549.1">
    <property type="nucleotide sequence ID" value="NZ_CP176629.1"/>
</dbReference>
<dbReference type="SUPFAM" id="SSF52540">
    <property type="entry name" value="P-loop containing nucleoside triphosphate hydrolases"/>
    <property type="match status" value="1"/>
</dbReference>
<dbReference type="PANTHER" id="PTHR42783:SF3">
    <property type="entry name" value="GLUTAMATE SYNTHASE [NADPH] SMALL CHAIN-RELATED"/>
    <property type="match status" value="1"/>
</dbReference>
<gene>
    <name evidence="6" type="primary">hypB</name>
    <name evidence="6" type="ORF">CDL23_11570</name>
    <name evidence="5" type="ORF">OZZ16_08745</name>
</gene>
<dbReference type="PANTHER" id="PTHR42783">
    <property type="entry name" value="GLUTAMATE SYNTHASE [NADPH] SMALL CHAIN"/>
    <property type="match status" value="1"/>
</dbReference>
<dbReference type="Gene3D" id="3.50.50.60">
    <property type="entry name" value="FAD/NAD(P)-binding domain"/>
    <property type="match status" value="2"/>
</dbReference>
<dbReference type="InterPro" id="IPR027417">
    <property type="entry name" value="P-loop_NTPase"/>
</dbReference>
<sequence>MSSPGAGKTTTLTKTIAAMKHDFRIGVMEADIDSAVDADTISETGAKVIQLHTGGMCHLDADMTRQGLLELDTSDVDLAILENVGNLVCPAEFDTGAVKNAMILSVPEGDDKPLKYPLMFQVCQCLLINKIDVLPYFDFDLEECKKRVLKLGQMITDRVGVKVTVEDPEYWGLAEVLTDEMAEVCLSMKVRKPMTLEQIARKSGKDPERVQKLLDEMSVIGMIEYNWENADHHKQYVLPMFVPGCAEFMMMNDKQVEEHPILADFFENMSRLPLEKVTPMVPPGGSGIGMHVIPVEKAIPAKQESASVEHISHWLKKYQDKYAVGACSCRRQQRVRGEGCGEIEGDLCIGVGDMADYLVETGKGHYITQEEVLEILERAERNGFVHQITNIDGEDKIFAICNCAPGVCNALRTSPCKTACPAHLPVQGYIKMAAEGRYLDALKLIKTENPFPAVCGAICNRRCEDACTRATIDQAVAIDEIKRFIAEQELKENTRFVPLCENHEGKQFTQKIAVIGAGPAGMSAAYYLRTKGYPVTIFEKESRAGGMLMNGIPSFRLEKSVIEAEIDILKQMGIEFRYNVEIGKDITIPELRAQGYQAFYIAIGAQGGRKTGIPGEDAKGVTTGVEFLRSVNLNEDSVHLNGRTVVIGGGNVAIDVARTALRTGSELVSMYCLESEAEMPAARDEVEEAKEEDIQIQCGWGPKEILTENGAVTGIVLKKCISVFDENHRFAPVYDENDCITVECEHVLLSIGQTILWGDLLKDTKVELRPNQTAQADPVTYQTAEPDIFVGGDVFTGPKFAIDAIAAGKQGCVSIHRFLHKGHSLTLGRDLRQFVELDKSNLDIEEFDTAKRQIPGKKSGITKETFRDLRSSLTEEQVKIEAGRCLGCGASVVDENKCIGCGLCTTKCEFDAIHLSRDLPEASRMRTAEDKLKGILPYAAKRAIKIKLKKKS</sequence>
<dbReference type="AlphaFoldDB" id="A0A2N5PDV5"/>
<evidence type="ECO:0000313" key="5">
    <source>
        <dbReference type="EMBL" id="MCZ0690000.1"/>
    </source>
</evidence>
<dbReference type="NCBIfam" id="TIGR00073">
    <property type="entry name" value="hypB"/>
    <property type="match status" value="1"/>
</dbReference>
<proteinExistence type="predicted"/>
<dbReference type="GO" id="GO:0016491">
    <property type="term" value="F:oxidoreductase activity"/>
    <property type="evidence" value="ECO:0007669"/>
    <property type="project" value="InterPro"/>
</dbReference>
<dbReference type="Pfam" id="PF07992">
    <property type="entry name" value="Pyr_redox_2"/>
    <property type="match status" value="1"/>
</dbReference>
<evidence type="ECO:0000313" key="6">
    <source>
        <dbReference type="EMBL" id="PLT73330.1"/>
    </source>
</evidence>
<evidence type="ECO:0000259" key="4">
    <source>
        <dbReference type="PROSITE" id="PS51379"/>
    </source>
</evidence>
<dbReference type="GO" id="GO:0051536">
    <property type="term" value="F:iron-sulfur cluster binding"/>
    <property type="evidence" value="ECO:0007669"/>
    <property type="project" value="UniProtKB-KW"/>
</dbReference>
<dbReference type="Gene3D" id="1.10.1060.10">
    <property type="entry name" value="Alpha-helical ferredoxin"/>
    <property type="match status" value="1"/>
</dbReference>
<keyword evidence="2" id="KW-0408">Iron</keyword>
<dbReference type="InterPro" id="IPR017900">
    <property type="entry name" value="4Fe4S_Fe_S_CS"/>
</dbReference>
<dbReference type="Pfam" id="PF14691">
    <property type="entry name" value="Fer4_20"/>
    <property type="match status" value="1"/>
</dbReference>
<dbReference type="InterPro" id="IPR009051">
    <property type="entry name" value="Helical_ferredxn"/>
</dbReference>
<evidence type="ECO:0000256" key="3">
    <source>
        <dbReference type="ARBA" id="ARBA00023014"/>
    </source>
</evidence>
<dbReference type="SUPFAM" id="SSF51971">
    <property type="entry name" value="Nucleotide-binding domain"/>
    <property type="match status" value="1"/>
</dbReference>
<keyword evidence="1" id="KW-0479">Metal-binding</keyword>
<reference evidence="5" key="2">
    <citation type="submission" date="2022-11" db="EMBL/GenBank/DDBJ databases">
        <title>Temperate bacteriophages infecting mucin-degrading bacterium Ruminococcus gnavus from the human gut.</title>
        <authorList>
            <person name="Buttimer C."/>
        </authorList>
    </citation>
    <scope>NUCLEOTIDE SEQUENCE</scope>
    <source>
        <strain evidence="5">CCUG 52279</strain>
    </source>
</reference>
<organism evidence="6 7">
    <name type="scientific">Mediterraneibacter gnavus</name>
    <name type="common">Ruminococcus gnavus</name>
    <dbReference type="NCBI Taxonomy" id="33038"/>
    <lineage>
        <taxon>Bacteria</taxon>
        <taxon>Bacillati</taxon>
        <taxon>Bacillota</taxon>
        <taxon>Clostridia</taxon>
        <taxon>Lachnospirales</taxon>
        <taxon>Lachnospiraceae</taxon>
        <taxon>Mediterraneibacter</taxon>
    </lineage>
</organism>
<dbReference type="GO" id="GO:0051604">
    <property type="term" value="P:protein maturation"/>
    <property type="evidence" value="ECO:0007669"/>
    <property type="project" value="InterPro"/>
</dbReference>
<evidence type="ECO:0000256" key="2">
    <source>
        <dbReference type="ARBA" id="ARBA00023004"/>
    </source>
</evidence>